<feature type="transmembrane region" description="Helical" evidence="1">
    <location>
        <begin position="60"/>
        <end position="83"/>
    </location>
</feature>
<proteinExistence type="predicted"/>
<keyword evidence="1" id="KW-1133">Transmembrane helix</keyword>
<organism evidence="2 3">
    <name type="scientific">Candidatus Anaerobutyricum stercoris</name>
    <dbReference type="NCBI Taxonomy" id="2838457"/>
    <lineage>
        <taxon>Bacteria</taxon>
        <taxon>Bacillati</taxon>
        <taxon>Bacillota</taxon>
        <taxon>Clostridia</taxon>
        <taxon>Lachnospirales</taxon>
        <taxon>Lachnospiraceae</taxon>
        <taxon>Anaerobutyricum</taxon>
    </lineage>
</organism>
<keyword evidence="1" id="KW-0812">Transmembrane</keyword>
<keyword evidence="1" id="KW-0472">Membrane</keyword>
<sequence>MSENKHKKEHKIFAIIYKTIKPTKDTWKVWGIAAIIAIVLSFALGISFKTVTAFNNSVEIINNILLAFVAMVMGAYALFQALLSDELIGLMSEAESDVDENVLNELNSSFLGTVLLYWIFIILNCILLIIMGIIPEEYMICDNIYICNCIAIVLMFLYYVFVFRSVFEFKNFTFNIYNLFRAYNLVGLLRILRKKK</sequence>
<accession>A0A9D2J6Y0</accession>
<dbReference type="Proteomes" id="UP000824049">
    <property type="component" value="Unassembled WGS sequence"/>
</dbReference>
<evidence type="ECO:0000313" key="2">
    <source>
        <dbReference type="EMBL" id="HIZ38873.1"/>
    </source>
</evidence>
<comment type="caution">
    <text evidence="2">The sequence shown here is derived from an EMBL/GenBank/DDBJ whole genome shotgun (WGS) entry which is preliminary data.</text>
</comment>
<evidence type="ECO:0000256" key="1">
    <source>
        <dbReference type="SAM" id="Phobius"/>
    </source>
</evidence>
<protein>
    <submittedName>
        <fullName evidence="2">Uncharacterized protein</fullName>
    </submittedName>
</protein>
<dbReference type="EMBL" id="DXBR01000036">
    <property type="protein sequence ID" value="HIZ38873.1"/>
    <property type="molecule type" value="Genomic_DNA"/>
</dbReference>
<gene>
    <name evidence="2" type="ORF">H9968_02955</name>
</gene>
<feature type="transmembrane region" description="Helical" evidence="1">
    <location>
        <begin position="29"/>
        <end position="48"/>
    </location>
</feature>
<feature type="transmembrane region" description="Helical" evidence="1">
    <location>
        <begin position="174"/>
        <end position="192"/>
    </location>
</feature>
<dbReference type="AlphaFoldDB" id="A0A9D2J6Y0"/>
<name>A0A9D2J6Y0_9FIRM</name>
<reference evidence="2" key="2">
    <citation type="submission" date="2021-04" db="EMBL/GenBank/DDBJ databases">
        <authorList>
            <person name="Gilroy R."/>
        </authorList>
    </citation>
    <scope>NUCLEOTIDE SEQUENCE</scope>
    <source>
        <strain evidence="2">CHK179-28034</strain>
    </source>
</reference>
<evidence type="ECO:0000313" key="3">
    <source>
        <dbReference type="Proteomes" id="UP000824049"/>
    </source>
</evidence>
<feature type="transmembrane region" description="Helical" evidence="1">
    <location>
        <begin position="143"/>
        <end position="162"/>
    </location>
</feature>
<reference evidence="2" key="1">
    <citation type="journal article" date="2021" name="PeerJ">
        <title>Extensive microbial diversity within the chicken gut microbiome revealed by metagenomics and culture.</title>
        <authorList>
            <person name="Gilroy R."/>
            <person name="Ravi A."/>
            <person name="Getino M."/>
            <person name="Pursley I."/>
            <person name="Horton D.L."/>
            <person name="Alikhan N.F."/>
            <person name="Baker D."/>
            <person name="Gharbi K."/>
            <person name="Hall N."/>
            <person name="Watson M."/>
            <person name="Adriaenssens E.M."/>
            <person name="Foster-Nyarko E."/>
            <person name="Jarju S."/>
            <person name="Secka A."/>
            <person name="Antonio M."/>
            <person name="Oren A."/>
            <person name="Chaudhuri R.R."/>
            <person name="La Ragione R."/>
            <person name="Hildebrand F."/>
            <person name="Pallen M.J."/>
        </authorList>
    </citation>
    <scope>NUCLEOTIDE SEQUENCE</scope>
    <source>
        <strain evidence="2">CHK179-28034</strain>
    </source>
</reference>
<feature type="transmembrane region" description="Helical" evidence="1">
    <location>
        <begin position="115"/>
        <end position="134"/>
    </location>
</feature>